<reference evidence="3 5" key="2">
    <citation type="submission" date="2018-07" db="EMBL/GenBank/DDBJ databases">
        <title>Draft Genome Assemblies for Five Robust Yarrowia lipolytica Strains Exhibiting High Lipid Production and Pentose Sugar Utilization and Sugar Alcohol Secretion from Undetoxified Lignocellulosic Biomass Hydrolysates.</title>
        <authorList>
            <consortium name="DOE Joint Genome Institute"/>
            <person name="Walker C."/>
            <person name="Ryu S."/>
            <person name="Na H."/>
            <person name="Zane M."/>
            <person name="LaButti K."/>
            <person name="Lipzen A."/>
            <person name="Haridas S."/>
            <person name="Barry K."/>
            <person name="Grigoriev I.V."/>
            <person name="Quarterman J."/>
            <person name="Slininger P."/>
            <person name="Dien B."/>
            <person name="Trinh C.T."/>
        </authorList>
    </citation>
    <scope>NUCLEOTIDE SEQUENCE [LARGE SCALE GENOMIC DNA]</scope>
    <source>
        <strain evidence="3 5">YB392</strain>
    </source>
</reference>
<name>A0A1D8NDK6_YARLL</name>
<dbReference type="Proteomes" id="UP000256601">
    <property type="component" value="Unassembled WGS sequence"/>
</dbReference>
<dbReference type="Proteomes" id="UP000182444">
    <property type="component" value="Chromosome 1D"/>
</dbReference>
<evidence type="ECO:0000313" key="5">
    <source>
        <dbReference type="Proteomes" id="UP000256601"/>
    </source>
</evidence>
<reference evidence="2 4" key="1">
    <citation type="journal article" date="2016" name="PLoS ONE">
        <title>Sequence Assembly of Yarrowia lipolytica Strain W29/CLIB89 Shows Transposable Element Diversity.</title>
        <authorList>
            <person name="Magnan C."/>
            <person name="Yu J."/>
            <person name="Chang I."/>
            <person name="Jahn E."/>
            <person name="Kanomata Y."/>
            <person name="Wu J."/>
            <person name="Zeller M."/>
            <person name="Oakes M."/>
            <person name="Baldi P."/>
            <person name="Sandmeyer S."/>
        </authorList>
    </citation>
    <scope>NUCLEOTIDE SEQUENCE [LARGE SCALE GENOMIC DNA]</scope>
    <source>
        <strain evidence="2">CLIB89</strain>
        <strain evidence="4">CLIB89(W29)</strain>
    </source>
</reference>
<protein>
    <recommendedName>
        <fullName evidence="1">F-box domain-containing protein</fullName>
    </recommendedName>
</protein>
<evidence type="ECO:0000313" key="4">
    <source>
        <dbReference type="Proteomes" id="UP000182444"/>
    </source>
</evidence>
<evidence type="ECO:0000259" key="1">
    <source>
        <dbReference type="PROSITE" id="PS50181"/>
    </source>
</evidence>
<dbReference type="AlphaFoldDB" id="A0A1D8NDK6"/>
<proteinExistence type="predicted"/>
<dbReference type="GeneID" id="2910802"/>
<gene>
    <name evidence="3" type="ORF">B0I71DRAFT_32084</name>
    <name evidence="2" type="ORF">YALI1_D09238g</name>
</gene>
<dbReference type="VEuPathDB" id="FungiDB:YALI0_D07260g"/>
<dbReference type="Pfam" id="PF00646">
    <property type="entry name" value="F-box"/>
    <property type="match status" value="1"/>
</dbReference>
<dbReference type="KEGG" id="yli:2910802"/>
<feature type="domain" description="F-box" evidence="1">
    <location>
        <begin position="2"/>
        <end position="45"/>
    </location>
</feature>
<dbReference type="RefSeq" id="XP_502523.1">
    <property type="nucleotide sequence ID" value="XM_502523.1"/>
</dbReference>
<dbReference type="EMBL" id="KZ858980">
    <property type="protein sequence ID" value="RDW26419.1"/>
    <property type="molecule type" value="Genomic_DNA"/>
</dbReference>
<dbReference type="PROSITE" id="PS50181">
    <property type="entry name" value="FBOX"/>
    <property type="match status" value="1"/>
</dbReference>
<dbReference type="EMBL" id="CP017556">
    <property type="protein sequence ID" value="AOW03714.1"/>
    <property type="molecule type" value="Genomic_DNA"/>
</dbReference>
<dbReference type="VEuPathDB" id="FungiDB:YALI1_D09238g"/>
<accession>A0A1D8NDK6</accession>
<sequence length="368" mass="42106">MGSLLEQLPPEVYASVLDNLSPRDVLRLRKSSRAILDMSEDYATAATRVVRCSIEPTHAACCTLAKLDKYREWDILDARKAPINSEDLLHAEKASVAYLALIIPGLLMPFVVRRESRRQLDRTDLQTLRIAYIQYRDVWKATGQRYIEYQEGGLSILKGSTVRQDETFKTVKIPPHPVPRMLEMNPHIPDYYHAQTVALRFNSELNSLGDLILLHSKTEHNTDENMLSHLFWQEHNSGKMFSMLTIVHVPELGSIIREAYFWNNKVFLFCENYFMEAEIVGAKGARLVVDKLAGTYHTDIAASQDHAVSPADTQVRYISEGKVLLGDYRVLDLDRQTVSHREPWVPRDKQGFYVDLPVRYGNERFAAG</sequence>
<organism evidence="2 4">
    <name type="scientific">Yarrowia lipolytica</name>
    <name type="common">Candida lipolytica</name>
    <dbReference type="NCBI Taxonomy" id="4952"/>
    <lineage>
        <taxon>Eukaryota</taxon>
        <taxon>Fungi</taxon>
        <taxon>Dikarya</taxon>
        <taxon>Ascomycota</taxon>
        <taxon>Saccharomycotina</taxon>
        <taxon>Dipodascomycetes</taxon>
        <taxon>Dipodascales</taxon>
        <taxon>Dipodascales incertae sedis</taxon>
        <taxon>Yarrowia</taxon>
    </lineage>
</organism>
<evidence type="ECO:0000313" key="3">
    <source>
        <dbReference type="EMBL" id="RDW26419.1"/>
    </source>
</evidence>
<dbReference type="InterPro" id="IPR001810">
    <property type="entry name" value="F-box_dom"/>
</dbReference>
<dbReference type="OrthoDB" id="4084507at2759"/>
<evidence type="ECO:0000313" key="2">
    <source>
        <dbReference type="EMBL" id="AOW03714.1"/>
    </source>
</evidence>